<accession>A0A5B0PJM8</accession>
<sequence>MPNSHPIQPLHSFASSSSTIATLIDHRYSTHFSAYLKIKINLFISGNNKSGEALTLDSLCSFQLVYPLQGIKSLRFYTINSRSAIDEQFMSAENTKVAPPALNSDSTSKNQTPATTTTIFKMDAIQSSVLKTVIEGIPLLTM</sequence>
<comment type="caution">
    <text evidence="1">The sequence shown here is derived from an EMBL/GenBank/DDBJ whole genome shotgun (WGS) entry which is preliminary data.</text>
</comment>
<evidence type="ECO:0000313" key="1">
    <source>
        <dbReference type="EMBL" id="KAA1101847.1"/>
    </source>
</evidence>
<dbReference type="AlphaFoldDB" id="A0A5B0PJM8"/>
<name>A0A5B0PJM8_PUCGR</name>
<dbReference type="EMBL" id="VSWC01000053">
    <property type="protein sequence ID" value="KAA1101847.1"/>
    <property type="molecule type" value="Genomic_DNA"/>
</dbReference>
<proteinExistence type="predicted"/>
<reference evidence="1 2" key="1">
    <citation type="submission" date="2019-05" db="EMBL/GenBank/DDBJ databases">
        <title>Emergence of the Ug99 lineage of the wheat stem rust pathogen through somatic hybridization.</title>
        <authorList>
            <person name="Li F."/>
            <person name="Upadhyaya N.M."/>
            <person name="Sperschneider J."/>
            <person name="Matny O."/>
            <person name="Nguyen-Phuc H."/>
            <person name="Mago R."/>
            <person name="Raley C."/>
            <person name="Miller M.E."/>
            <person name="Silverstein K.A.T."/>
            <person name="Henningsen E."/>
            <person name="Hirsch C.D."/>
            <person name="Visser B."/>
            <person name="Pretorius Z.A."/>
            <person name="Steffenson B.J."/>
            <person name="Schwessinger B."/>
            <person name="Dodds P.N."/>
            <person name="Figueroa M."/>
        </authorList>
    </citation>
    <scope>NUCLEOTIDE SEQUENCE [LARGE SCALE GENOMIC DNA]</scope>
    <source>
        <strain evidence="1">21-0</strain>
    </source>
</reference>
<gene>
    <name evidence="1" type="ORF">PGT21_031360</name>
</gene>
<keyword evidence="2" id="KW-1185">Reference proteome</keyword>
<organism evidence="1 2">
    <name type="scientific">Puccinia graminis f. sp. tritici</name>
    <dbReference type="NCBI Taxonomy" id="56615"/>
    <lineage>
        <taxon>Eukaryota</taxon>
        <taxon>Fungi</taxon>
        <taxon>Dikarya</taxon>
        <taxon>Basidiomycota</taxon>
        <taxon>Pucciniomycotina</taxon>
        <taxon>Pucciniomycetes</taxon>
        <taxon>Pucciniales</taxon>
        <taxon>Pucciniaceae</taxon>
        <taxon>Puccinia</taxon>
    </lineage>
</organism>
<protein>
    <submittedName>
        <fullName evidence="1">Uncharacterized protein</fullName>
    </submittedName>
</protein>
<evidence type="ECO:0000313" key="2">
    <source>
        <dbReference type="Proteomes" id="UP000324748"/>
    </source>
</evidence>
<dbReference type="Proteomes" id="UP000324748">
    <property type="component" value="Unassembled WGS sequence"/>
</dbReference>